<comment type="caution">
    <text evidence="7">The sequence shown here is derived from an EMBL/GenBank/DDBJ whole genome shotgun (WGS) entry which is preliminary data.</text>
</comment>
<keyword evidence="4" id="KW-0288">FMN</keyword>
<dbReference type="GO" id="GO:0005886">
    <property type="term" value="C:plasma membrane"/>
    <property type="evidence" value="ECO:0007669"/>
    <property type="project" value="InterPro"/>
</dbReference>
<proteinExistence type="predicted"/>
<dbReference type="AlphaFoldDB" id="A0A7W8D373"/>
<gene>
    <name evidence="7" type="ORF">HNQ43_001202</name>
</gene>
<organism evidence="7 8">
    <name type="scientific">Faecalicoccus acidiformans</name>
    <dbReference type="NCBI Taxonomy" id="915173"/>
    <lineage>
        <taxon>Bacteria</taxon>
        <taxon>Bacillati</taxon>
        <taxon>Bacillota</taxon>
        <taxon>Erysipelotrichia</taxon>
        <taxon>Erysipelotrichales</taxon>
        <taxon>Erysipelotrichaceae</taxon>
        <taxon>Faecalicoccus</taxon>
    </lineage>
</organism>
<keyword evidence="1" id="KW-0813">Transport</keyword>
<keyword evidence="2" id="KW-0597">Phosphoprotein</keyword>
<evidence type="ECO:0000256" key="2">
    <source>
        <dbReference type="ARBA" id="ARBA00022553"/>
    </source>
</evidence>
<evidence type="ECO:0000256" key="5">
    <source>
        <dbReference type="ARBA" id="ARBA00022982"/>
    </source>
</evidence>
<name>A0A7W8D373_9FIRM</name>
<dbReference type="PANTHER" id="PTHR36118:SF1">
    <property type="entry name" value="ION-TRANSLOCATING OXIDOREDUCTASE COMPLEX SUBUNIT G"/>
    <property type="match status" value="1"/>
</dbReference>
<sequence>MKKILHLTLFLAIVSVLAGGALAFFNEITEPVIAKNNERQEQESLLEMYPDADTSSFEAVDISDLESTTINKIYKYNDLYIFNMSVPGYKDGTTFLVSINSIDLTIDKFVAISNGDTSGLGTQVLEDPFKESLEGNLADGELDTISGATVSSQPVVDGIHEAAETISQLK</sequence>
<dbReference type="InterPro" id="IPR007329">
    <property type="entry name" value="FMN-bd"/>
</dbReference>
<evidence type="ECO:0000256" key="3">
    <source>
        <dbReference type="ARBA" id="ARBA00022630"/>
    </source>
</evidence>
<evidence type="ECO:0000259" key="6">
    <source>
        <dbReference type="Pfam" id="PF04205"/>
    </source>
</evidence>
<protein>
    <submittedName>
        <fullName evidence="7">Electron transport complex protein RnfG</fullName>
    </submittedName>
</protein>
<evidence type="ECO:0000256" key="1">
    <source>
        <dbReference type="ARBA" id="ARBA00022448"/>
    </source>
</evidence>
<dbReference type="Pfam" id="PF04205">
    <property type="entry name" value="FMN_bind"/>
    <property type="match status" value="1"/>
</dbReference>
<evidence type="ECO:0000313" key="7">
    <source>
        <dbReference type="EMBL" id="MBB5185149.1"/>
    </source>
</evidence>
<keyword evidence="5" id="KW-0249">Electron transport</keyword>
<keyword evidence="3" id="KW-0285">Flavoprotein</keyword>
<dbReference type="GO" id="GO:0010181">
    <property type="term" value="F:FMN binding"/>
    <property type="evidence" value="ECO:0007669"/>
    <property type="project" value="InterPro"/>
</dbReference>
<dbReference type="Proteomes" id="UP000521313">
    <property type="component" value="Unassembled WGS sequence"/>
</dbReference>
<evidence type="ECO:0000256" key="4">
    <source>
        <dbReference type="ARBA" id="ARBA00022643"/>
    </source>
</evidence>
<evidence type="ECO:0000313" key="8">
    <source>
        <dbReference type="Proteomes" id="UP000521313"/>
    </source>
</evidence>
<dbReference type="GO" id="GO:0022900">
    <property type="term" value="P:electron transport chain"/>
    <property type="evidence" value="ECO:0007669"/>
    <property type="project" value="InterPro"/>
</dbReference>
<dbReference type="RefSeq" id="WP_183375758.1">
    <property type="nucleotide sequence ID" value="NZ_CALVCN010000041.1"/>
</dbReference>
<accession>A0A7W8D373</accession>
<reference evidence="7 8" key="1">
    <citation type="submission" date="2020-08" db="EMBL/GenBank/DDBJ databases">
        <title>Genomic Encyclopedia of Type Strains, Phase IV (KMG-IV): sequencing the most valuable type-strain genomes for metagenomic binning, comparative biology and taxonomic classification.</title>
        <authorList>
            <person name="Goeker M."/>
        </authorList>
    </citation>
    <scope>NUCLEOTIDE SEQUENCE [LARGE SCALE GENOMIC DNA]</scope>
    <source>
        <strain evidence="7 8">DSM 26963</strain>
    </source>
</reference>
<dbReference type="GO" id="GO:0009055">
    <property type="term" value="F:electron transfer activity"/>
    <property type="evidence" value="ECO:0007669"/>
    <property type="project" value="InterPro"/>
</dbReference>
<feature type="domain" description="FMN-binding" evidence="6">
    <location>
        <begin position="88"/>
        <end position="163"/>
    </location>
</feature>
<dbReference type="InterPro" id="IPR010209">
    <property type="entry name" value="Ion_transpt_RnfG/RsxG"/>
</dbReference>
<dbReference type="PANTHER" id="PTHR36118">
    <property type="entry name" value="ION-TRANSLOCATING OXIDOREDUCTASE COMPLEX SUBUNIT G"/>
    <property type="match status" value="1"/>
</dbReference>
<dbReference type="EMBL" id="JACHHD010000011">
    <property type="protein sequence ID" value="MBB5185149.1"/>
    <property type="molecule type" value="Genomic_DNA"/>
</dbReference>